<dbReference type="AlphaFoldDB" id="A0AAC9SW46"/>
<accession>A0AAC9SW46</accession>
<protein>
    <submittedName>
        <fullName evidence="1">Uncharacterized protein</fullName>
    </submittedName>
</protein>
<proteinExistence type="predicted"/>
<keyword evidence="1" id="KW-0614">Plasmid</keyword>
<evidence type="ECO:0000313" key="1">
    <source>
        <dbReference type="EMBL" id="ASC07381.1"/>
    </source>
</evidence>
<organism evidence="1 2">
    <name type="scientific">Acetobacter pasteurianus subsp. pasteurianus</name>
    <dbReference type="NCBI Taxonomy" id="481145"/>
    <lineage>
        <taxon>Bacteria</taxon>
        <taxon>Pseudomonadati</taxon>
        <taxon>Pseudomonadota</taxon>
        <taxon>Alphaproteobacteria</taxon>
        <taxon>Acetobacterales</taxon>
        <taxon>Acetobacteraceae</taxon>
        <taxon>Acetobacter</taxon>
    </lineage>
</organism>
<sequence length="283" mass="30176">MIAVAVAPFGLGHDPPAARPAVLCDPVKGGETARSSACRGGFVTNLSGQRGNPVIQAGVACKPEQEVNVVVFAPCHQTVPGETAVPTHQDTHPGPTAPDLLHDPADVCQCFLPRVPVCRAQGSAEEMVPAEDIQGKIAVMAVISMKGAAFLMAMDTVIGGIHIQNDPGGCVLMLVKEERDEQGSQGLMISNDPTVTICLVPTALQPVQCRRGFLTLEAISGHFVEFSHPTGARSGILTIFCFWRRVLNAVRVSRPEKAVLVEAMWSVHCLFLQMACRSLRNRA</sequence>
<geneLocation type="plasmid" evidence="2">
    <name>pap1468-2</name>
</geneLocation>
<name>A0AAC9SW46_ACEPA</name>
<reference evidence="1 2" key="1">
    <citation type="submission" date="2017-06" db="EMBL/GenBank/DDBJ databases">
        <title>Genome sequence of Acetobacter pasteurianus subsp. pasteurianus strain SRCM101468.</title>
        <authorList>
            <person name="Cho S.H."/>
        </authorList>
    </citation>
    <scope>NUCLEOTIDE SEQUENCE [LARGE SCALE GENOMIC DNA]</scope>
    <source>
        <strain evidence="1 2">SRCM101468</strain>
        <plasmid evidence="2">pap1468-2</plasmid>
    </source>
</reference>
<gene>
    <name evidence="1" type="ORF">S101468_03180</name>
</gene>
<dbReference type="EMBL" id="CP021924">
    <property type="protein sequence ID" value="ASC07381.1"/>
    <property type="molecule type" value="Genomic_DNA"/>
</dbReference>
<evidence type="ECO:0000313" key="2">
    <source>
        <dbReference type="Proteomes" id="UP000196816"/>
    </source>
</evidence>
<dbReference type="Proteomes" id="UP000196816">
    <property type="component" value="Plasmid pAP1468-2"/>
</dbReference>